<keyword evidence="4" id="KW-0347">Helicase</keyword>
<proteinExistence type="inferred from homology"/>
<protein>
    <submittedName>
        <fullName evidence="8">DEKNAAC100549</fullName>
    </submittedName>
</protein>
<dbReference type="Pfam" id="PF13087">
    <property type="entry name" value="AAA_12"/>
    <property type="match status" value="1"/>
</dbReference>
<evidence type="ECO:0000259" key="7">
    <source>
        <dbReference type="PROSITE" id="PS00028"/>
    </source>
</evidence>
<reference evidence="8 9" key="1">
    <citation type="submission" date="2018-12" db="EMBL/GenBank/DDBJ databases">
        <authorList>
            <person name="Tiukova I."/>
            <person name="Dainat J."/>
        </authorList>
    </citation>
    <scope>NUCLEOTIDE SEQUENCE [LARGE SCALE GENOMIC DNA]</scope>
</reference>
<dbReference type="GO" id="GO:0000184">
    <property type="term" value="P:nuclear-transcribed mRNA catabolic process, nonsense-mediated decay"/>
    <property type="evidence" value="ECO:0007669"/>
    <property type="project" value="TreeGrafter"/>
</dbReference>
<dbReference type="OrthoDB" id="6513042at2759"/>
<dbReference type="InterPro" id="IPR041677">
    <property type="entry name" value="DNA2/NAM7_AAA_11"/>
</dbReference>
<keyword evidence="9" id="KW-1185">Reference proteome</keyword>
<keyword evidence="2" id="KW-0547">Nucleotide-binding</keyword>
<keyword evidence="5" id="KW-0067">ATP-binding</keyword>
<dbReference type="Gene3D" id="3.40.50.300">
    <property type="entry name" value="P-loop containing nucleotide triphosphate hydrolases"/>
    <property type="match status" value="2"/>
</dbReference>
<dbReference type="InterPro" id="IPR041679">
    <property type="entry name" value="DNA2/NAM7-like_C"/>
</dbReference>
<sequence length="930" mass="104890">MSGHAESGPSRRDNAKTSSHKPFRRGPRKQTNGGQVRGRSNGKTEEKDDSAVRQTSKATVEKSGKTKRRVQGKPRTFRGHSKQKKPNSIIKFHCNVCGVEFDDPTNAAAHFAQSRHRKASVAKDGVLTKISCQKCSDNVVDHLNGVKRGARDSTILCNRCLESERKKSPAAMFLASKDSKEKFFIFEQFFRQRRLDADKSEHSEVRHERSSPPNISESGPEPTDTSDPRAIEINEIIKSAELSSEPVYVSKLKRLRDLILNTTPKEPALKFGSMKEYLQEISYALFLEESFDTDIFTNAEVDSSIHIGAKEDISVITPMKESMETLPEYMRHLRQSPFTRSQAIIVMSRQDSSLAMKTKPNLWYCNIQFSKNKFEAMRGHGKHGKKGHKNDNYRDKKILLTVLHLFPWNSSTIPSNLKQIAILPCSSVITRVFTAMENLSNPLFEQLLLGQKPIKNITFTNRISHYRNQLNDSQKAGLQSALNNKITVLKGPPGSGKTSTIYEMITQLIDQLSYYPVLVVAASNLAVDNIAEKLMENHKDSILRIVSISKEPEYGSGHPLADICLHNKLKNILPPLLREDYMKLTSSQSSLNKADFTRILSVVNQYSLQFVKQAKVIFSTTVGISGPHLKNIEKLPVIIMDEATQTSEPSCLIPLAAQGIKKIVFVGDEAQLSAFTRVRSLEMSLFERCLKNGTWDHPVMLDTQYRMHPEISEFPRNKFYDGLLKDGVTAEDRTLPNVNYPLFFLDHEGAAGRERVEYSRSGYSLYNPSEVSTVERIVEMLLVDKQVDPQNIGIMTGYAAQRDHLSKALESNRLINPEGVHVSLTVDKEDLDKNKNVTVCDIRGIIIATVDAFQGREKDFIIMSCVRSNSEGKIGFLKDRRRMNVALTRARCSLIFSGDATCLGKGDPLWKEYIDYLRSKDRIFTDLKAY</sequence>
<keyword evidence="3" id="KW-0378">Hydrolase</keyword>
<evidence type="ECO:0000256" key="3">
    <source>
        <dbReference type="ARBA" id="ARBA00022801"/>
    </source>
</evidence>
<evidence type="ECO:0000256" key="2">
    <source>
        <dbReference type="ARBA" id="ARBA00022741"/>
    </source>
</evidence>
<dbReference type="FunFam" id="3.40.50.300:FF:000326">
    <property type="entry name" value="P-loop containing nucleoside triphosphate hydrolase"/>
    <property type="match status" value="1"/>
</dbReference>
<name>A0A448YG64_BRENA</name>
<feature type="compositionally biased region" description="Basic residues" evidence="6">
    <location>
        <begin position="18"/>
        <end position="28"/>
    </location>
</feature>
<feature type="domain" description="C2H2-type" evidence="7">
    <location>
        <begin position="94"/>
        <end position="116"/>
    </location>
</feature>
<dbReference type="GO" id="GO:0003678">
    <property type="term" value="F:DNA helicase activity"/>
    <property type="evidence" value="ECO:0007669"/>
    <property type="project" value="UniProtKB-ARBA"/>
</dbReference>
<dbReference type="STRING" id="13370.A0A448YG64"/>
<organism evidence="8 9">
    <name type="scientific">Brettanomyces naardenensis</name>
    <name type="common">Yeast</name>
    <dbReference type="NCBI Taxonomy" id="13370"/>
    <lineage>
        <taxon>Eukaryota</taxon>
        <taxon>Fungi</taxon>
        <taxon>Dikarya</taxon>
        <taxon>Ascomycota</taxon>
        <taxon>Saccharomycotina</taxon>
        <taxon>Pichiomycetes</taxon>
        <taxon>Pichiales</taxon>
        <taxon>Pichiaceae</taxon>
        <taxon>Brettanomyces</taxon>
    </lineage>
</organism>
<dbReference type="InParanoid" id="A0A448YG64"/>
<dbReference type="SUPFAM" id="SSF52540">
    <property type="entry name" value="P-loop containing nucleoside triphosphate hydrolases"/>
    <property type="match status" value="1"/>
</dbReference>
<dbReference type="GO" id="GO:0005524">
    <property type="term" value="F:ATP binding"/>
    <property type="evidence" value="ECO:0007669"/>
    <property type="project" value="UniProtKB-KW"/>
</dbReference>
<comment type="similarity">
    <text evidence="1">Belongs to the DNA2/NAM7 helicase family.</text>
</comment>
<dbReference type="InterPro" id="IPR047187">
    <property type="entry name" value="SF1_C_Upf1"/>
</dbReference>
<evidence type="ECO:0000256" key="1">
    <source>
        <dbReference type="ARBA" id="ARBA00007913"/>
    </source>
</evidence>
<dbReference type="GO" id="GO:0016787">
    <property type="term" value="F:hydrolase activity"/>
    <property type="evidence" value="ECO:0007669"/>
    <property type="project" value="UniProtKB-KW"/>
</dbReference>
<evidence type="ECO:0000313" key="9">
    <source>
        <dbReference type="Proteomes" id="UP000290900"/>
    </source>
</evidence>
<dbReference type="InterPro" id="IPR045055">
    <property type="entry name" value="DNA2/NAM7-like"/>
</dbReference>
<dbReference type="GO" id="GO:0005737">
    <property type="term" value="C:cytoplasm"/>
    <property type="evidence" value="ECO:0007669"/>
    <property type="project" value="TreeGrafter"/>
</dbReference>
<dbReference type="Proteomes" id="UP000290900">
    <property type="component" value="Unassembled WGS sequence"/>
</dbReference>
<feature type="compositionally biased region" description="Basic residues" evidence="6">
    <location>
        <begin position="65"/>
        <end position="85"/>
    </location>
</feature>
<accession>A0A448YG64</accession>
<dbReference type="EMBL" id="CAACVR010000001">
    <property type="protein sequence ID" value="VEU19902.1"/>
    <property type="molecule type" value="Genomic_DNA"/>
</dbReference>
<feature type="region of interest" description="Disordered" evidence="6">
    <location>
        <begin position="197"/>
        <end position="228"/>
    </location>
</feature>
<feature type="compositionally biased region" description="Basic and acidic residues" evidence="6">
    <location>
        <begin position="197"/>
        <end position="210"/>
    </location>
</feature>
<dbReference type="PANTHER" id="PTHR10887:SF317">
    <property type="entry name" value="ATP-DEPENDENT RNA HELICASE ECM32-RELATED"/>
    <property type="match status" value="1"/>
</dbReference>
<dbReference type="Pfam" id="PF13086">
    <property type="entry name" value="AAA_11"/>
    <property type="match status" value="2"/>
</dbReference>
<feature type="region of interest" description="Disordered" evidence="6">
    <location>
        <begin position="1"/>
        <end position="85"/>
    </location>
</feature>
<gene>
    <name evidence="8" type="ORF">BRENAR_LOCUS637</name>
</gene>
<evidence type="ECO:0000256" key="5">
    <source>
        <dbReference type="ARBA" id="ARBA00022840"/>
    </source>
</evidence>
<feature type="compositionally biased region" description="Basic and acidic residues" evidence="6">
    <location>
        <begin position="42"/>
        <end position="51"/>
    </location>
</feature>
<dbReference type="GO" id="GO:0005694">
    <property type="term" value="C:chromosome"/>
    <property type="evidence" value="ECO:0007669"/>
    <property type="project" value="UniProtKB-ARBA"/>
</dbReference>
<dbReference type="PANTHER" id="PTHR10887">
    <property type="entry name" value="DNA2/NAM7 HELICASE FAMILY"/>
    <property type="match status" value="1"/>
</dbReference>
<dbReference type="CDD" id="cd18808">
    <property type="entry name" value="SF1_C_Upf1"/>
    <property type="match status" value="1"/>
</dbReference>
<dbReference type="InterPro" id="IPR013087">
    <property type="entry name" value="Znf_C2H2_type"/>
</dbReference>
<evidence type="ECO:0000256" key="4">
    <source>
        <dbReference type="ARBA" id="ARBA00022806"/>
    </source>
</evidence>
<dbReference type="InterPro" id="IPR027417">
    <property type="entry name" value="P-loop_NTPase"/>
</dbReference>
<dbReference type="PROSITE" id="PS00028">
    <property type="entry name" value="ZINC_FINGER_C2H2_1"/>
    <property type="match status" value="1"/>
</dbReference>
<evidence type="ECO:0000256" key="6">
    <source>
        <dbReference type="SAM" id="MobiDB-lite"/>
    </source>
</evidence>
<evidence type="ECO:0000313" key="8">
    <source>
        <dbReference type="EMBL" id="VEU19902.1"/>
    </source>
</evidence>
<dbReference type="AlphaFoldDB" id="A0A448YG64"/>
<dbReference type="GO" id="GO:0003724">
    <property type="term" value="F:RNA helicase activity"/>
    <property type="evidence" value="ECO:0007669"/>
    <property type="project" value="TreeGrafter"/>
</dbReference>
<dbReference type="FunCoup" id="A0A448YG64">
    <property type="interactions" value="35"/>
</dbReference>